<keyword evidence="3" id="KW-1185">Reference proteome</keyword>
<comment type="caution">
    <text evidence="2">The sequence shown here is derived from an EMBL/GenBank/DDBJ whole genome shotgun (WGS) entry which is preliminary data.</text>
</comment>
<feature type="transmembrane region" description="Helical" evidence="1">
    <location>
        <begin position="125"/>
        <end position="148"/>
    </location>
</feature>
<dbReference type="Proteomes" id="UP000781958">
    <property type="component" value="Unassembled WGS sequence"/>
</dbReference>
<reference evidence="2 3" key="1">
    <citation type="submission" date="2021-03" db="EMBL/GenBank/DDBJ databases">
        <title>Genomic Encyclopedia of Type Strains, Phase III (KMG-III): the genomes of soil and plant-associated and newly described type strains.</title>
        <authorList>
            <person name="Whitman W."/>
        </authorList>
    </citation>
    <scope>NUCLEOTIDE SEQUENCE [LARGE SCALE GENOMIC DNA]</scope>
    <source>
        <strain evidence="2 3">IMMIB AFH-6</strain>
    </source>
</reference>
<protein>
    <recommendedName>
        <fullName evidence="4">DUF2029 domain-containing protein</fullName>
    </recommendedName>
</protein>
<accession>A0ABS4SKY7</accession>
<feature type="transmembrane region" description="Helical" evidence="1">
    <location>
        <begin position="228"/>
        <end position="250"/>
    </location>
</feature>
<feature type="transmembrane region" description="Helical" evidence="1">
    <location>
        <begin position="349"/>
        <end position="371"/>
    </location>
</feature>
<dbReference type="RefSeq" id="WP_209767072.1">
    <property type="nucleotide sequence ID" value="NZ_JAUSVT010000008.1"/>
</dbReference>
<evidence type="ECO:0008006" key="4">
    <source>
        <dbReference type="Google" id="ProtNLM"/>
    </source>
</evidence>
<dbReference type="EMBL" id="JAGINP010000009">
    <property type="protein sequence ID" value="MBP2293142.1"/>
    <property type="molecule type" value="Genomic_DNA"/>
</dbReference>
<feature type="transmembrane region" description="Helical" evidence="1">
    <location>
        <begin position="154"/>
        <end position="174"/>
    </location>
</feature>
<evidence type="ECO:0000313" key="2">
    <source>
        <dbReference type="EMBL" id="MBP2293142.1"/>
    </source>
</evidence>
<keyword evidence="1" id="KW-1133">Transmembrane helix</keyword>
<sequence length="544" mass="58620">MPLPPFAPPSSGRRARRASAAFLLLAPLLYGLLGLALGMDANWDLRNYHWYNAYALLTGRLGQDMLPAQMPSFYNPLLDVPFFLLANHLPAPVAGFVWSALQGLNLSLLFLIARATLRIGTEGQRVAIAAGLAVMGGLGGGTLGLLGTTFHDNMVSLGVLGALAVVLCGLPRLIGGRARGAFLRVGAAGLMAGAAMGLKNPSVIYAVGLCLAFLVLPTRPWRWLWLSFFFGVGVLGGLALFGGFWMAHLWHDYGNPVFPHMNHIFKSPFAAISDYVNVGFFPASTLERILFPFFFTFAPLKVGEVAFLDLRILVLFVLVPVAAALALLGKGSRLQHGPATLADRAATRYLLTAMAVMYALWVVMFCIYRYLVPLEILAPLAIVMAAGLLPVPRRGAVVVAAVLLLLVQATVRPADWGRVAWSDRWVEAEVPPIEDPDHTMVLMGGYWAISHVIPAFPPRIPFVRIQSNFLQPDSVGNGYLALLKDKVGAHHGRFLMLSTIPDTAGAAEAALLLGLRVDQGACRVIPNNLGEPLNLCSVERVPVD</sequence>
<organism evidence="2 3">
    <name type="scientific">Azospirillum rugosum</name>
    <dbReference type="NCBI Taxonomy" id="416170"/>
    <lineage>
        <taxon>Bacteria</taxon>
        <taxon>Pseudomonadati</taxon>
        <taxon>Pseudomonadota</taxon>
        <taxon>Alphaproteobacteria</taxon>
        <taxon>Rhodospirillales</taxon>
        <taxon>Azospirillaceae</taxon>
        <taxon>Azospirillum</taxon>
    </lineage>
</organism>
<feature type="transmembrane region" description="Helical" evidence="1">
    <location>
        <begin position="181"/>
        <end position="198"/>
    </location>
</feature>
<evidence type="ECO:0000313" key="3">
    <source>
        <dbReference type="Proteomes" id="UP000781958"/>
    </source>
</evidence>
<feature type="transmembrane region" description="Helical" evidence="1">
    <location>
        <begin position="204"/>
        <end position="221"/>
    </location>
</feature>
<keyword evidence="1" id="KW-0812">Transmembrane</keyword>
<keyword evidence="1" id="KW-0472">Membrane</keyword>
<feature type="transmembrane region" description="Helical" evidence="1">
    <location>
        <begin position="310"/>
        <end position="328"/>
    </location>
</feature>
<gene>
    <name evidence="2" type="ORF">J2851_002924</name>
</gene>
<feature type="transmembrane region" description="Helical" evidence="1">
    <location>
        <begin position="93"/>
        <end position="113"/>
    </location>
</feature>
<proteinExistence type="predicted"/>
<name>A0ABS4SKY7_9PROT</name>
<evidence type="ECO:0000256" key="1">
    <source>
        <dbReference type="SAM" id="Phobius"/>
    </source>
</evidence>